<accession>A0A1J4KVI8</accession>
<gene>
    <name evidence="10" type="primary">sds21</name>
    <name evidence="10" type="ORF">TRFO_14289</name>
</gene>
<dbReference type="Proteomes" id="UP000179807">
    <property type="component" value="Unassembled WGS sequence"/>
</dbReference>
<evidence type="ECO:0000256" key="7">
    <source>
        <dbReference type="ARBA" id="ARBA00048336"/>
    </source>
</evidence>
<comment type="catalytic activity">
    <reaction evidence="7 8">
        <text>O-phospho-L-threonyl-[protein] + H2O = L-threonyl-[protein] + phosphate</text>
        <dbReference type="Rhea" id="RHEA:47004"/>
        <dbReference type="Rhea" id="RHEA-COMP:11060"/>
        <dbReference type="Rhea" id="RHEA-COMP:11605"/>
        <dbReference type="ChEBI" id="CHEBI:15377"/>
        <dbReference type="ChEBI" id="CHEBI:30013"/>
        <dbReference type="ChEBI" id="CHEBI:43474"/>
        <dbReference type="ChEBI" id="CHEBI:61977"/>
        <dbReference type="EC" id="3.1.3.16"/>
    </reaction>
</comment>
<comment type="catalytic activity">
    <reaction evidence="6">
        <text>O-phospho-L-seryl-[protein] + H2O = L-seryl-[protein] + phosphate</text>
        <dbReference type="Rhea" id="RHEA:20629"/>
        <dbReference type="Rhea" id="RHEA-COMP:9863"/>
        <dbReference type="Rhea" id="RHEA-COMP:11604"/>
        <dbReference type="ChEBI" id="CHEBI:15377"/>
        <dbReference type="ChEBI" id="CHEBI:29999"/>
        <dbReference type="ChEBI" id="CHEBI:43474"/>
        <dbReference type="ChEBI" id="CHEBI:83421"/>
        <dbReference type="EC" id="3.1.3.16"/>
    </reaction>
</comment>
<evidence type="ECO:0000256" key="5">
    <source>
        <dbReference type="ARBA" id="ARBA00023211"/>
    </source>
</evidence>
<keyword evidence="5" id="KW-0464">Manganese</keyword>
<dbReference type="EMBL" id="MLAK01000250">
    <property type="protein sequence ID" value="OHT15251.1"/>
    <property type="molecule type" value="Genomic_DNA"/>
</dbReference>
<dbReference type="PROSITE" id="PS00125">
    <property type="entry name" value="SER_THR_PHOSPHATASE"/>
    <property type="match status" value="1"/>
</dbReference>
<dbReference type="InterPro" id="IPR029052">
    <property type="entry name" value="Metallo-depent_PP-like"/>
</dbReference>
<keyword evidence="4" id="KW-0904">Protein phosphatase</keyword>
<keyword evidence="2" id="KW-0479">Metal-binding</keyword>
<evidence type="ECO:0000313" key="10">
    <source>
        <dbReference type="EMBL" id="OHT15251.1"/>
    </source>
</evidence>
<dbReference type="GO" id="GO:0004722">
    <property type="term" value="F:protein serine/threonine phosphatase activity"/>
    <property type="evidence" value="ECO:0007669"/>
    <property type="project" value="UniProtKB-EC"/>
</dbReference>
<dbReference type="RefSeq" id="XP_068368387.1">
    <property type="nucleotide sequence ID" value="XM_068497729.1"/>
</dbReference>
<dbReference type="EC" id="3.1.3.16" evidence="8"/>
<evidence type="ECO:0000313" key="11">
    <source>
        <dbReference type="Proteomes" id="UP000179807"/>
    </source>
</evidence>
<dbReference type="GO" id="GO:0005634">
    <property type="term" value="C:nucleus"/>
    <property type="evidence" value="ECO:0007669"/>
    <property type="project" value="TreeGrafter"/>
</dbReference>
<proteinExistence type="inferred from homology"/>
<organism evidence="10 11">
    <name type="scientific">Tritrichomonas foetus</name>
    <dbReference type="NCBI Taxonomy" id="1144522"/>
    <lineage>
        <taxon>Eukaryota</taxon>
        <taxon>Metamonada</taxon>
        <taxon>Parabasalia</taxon>
        <taxon>Tritrichomonadida</taxon>
        <taxon>Tritrichomonadidae</taxon>
        <taxon>Tritrichomonas</taxon>
    </lineage>
</organism>
<evidence type="ECO:0000256" key="1">
    <source>
        <dbReference type="ARBA" id="ARBA00001936"/>
    </source>
</evidence>
<dbReference type="GO" id="GO:0005737">
    <property type="term" value="C:cytoplasm"/>
    <property type="evidence" value="ECO:0007669"/>
    <property type="project" value="TreeGrafter"/>
</dbReference>
<dbReference type="PRINTS" id="PR00114">
    <property type="entry name" value="STPHPHTASE"/>
</dbReference>
<dbReference type="InterPro" id="IPR006186">
    <property type="entry name" value="Ser/Thr-sp_prot-phosphatase"/>
</dbReference>
<comment type="similarity">
    <text evidence="8">Belongs to the PPP phosphatase family.</text>
</comment>
<keyword evidence="3 8" id="KW-0378">Hydrolase</keyword>
<dbReference type="VEuPathDB" id="TrichDB:TRFO_14289"/>
<evidence type="ECO:0000256" key="3">
    <source>
        <dbReference type="ARBA" id="ARBA00022801"/>
    </source>
</evidence>
<dbReference type="GeneID" id="94832433"/>
<dbReference type="Gene3D" id="3.60.21.10">
    <property type="match status" value="1"/>
</dbReference>
<dbReference type="PANTHER" id="PTHR11668:SF300">
    <property type="entry name" value="SERINE_THREONINE-PROTEIN PHOSPHATASE"/>
    <property type="match status" value="1"/>
</dbReference>
<dbReference type="PANTHER" id="PTHR11668">
    <property type="entry name" value="SERINE/THREONINE PROTEIN PHOSPHATASE"/>
    <property type="match status" value="1"/>
</dbReference>
<reference evidence="10" key="1">
    <citation type="submission" date="2016-10" db="EMBL/GenBank/DDBJ databases">
        <authorList>
            <person name="Benchimol M."/>
            <person name="Almeida L.G."/>
            <person name="Vasconcelos A.T."/>
            <person name="Perreira-Neves A."/>
            <person name="Rosa I.A."/>
            <person name="Tasca T."/>
            <person name="Bogo M.R."/>
            <person name="de Souza W."/>
        </authorList>
    </citation>
    <scope>NUCLEOTIDE SEQUENCE [LARGE SCALE GENOMIC DNA]</scope>
    <source>
        <strain evidence="10">K</strain>
    </source>
</reference>
<comment type="caution">
    <text evidence="10">The sequence shown here is derived from an EMBL/GenBank/DDBJ whole genome shotgun (WGS) entry which is preliminary data.</text>
</comment>
<dbReference type="SMART" id="SM00156">
    <property type="entry name" value="PP2Ac"/>
    <property type="match status" value="1"/>
</dbReference>
<sequence>MQALLSGIIRAYQKILTQYHDSDIPLDILVPSISICDFEKLCLAATNHFANQEIVIDVPSEVFVVGDLHGNIHDLLRILIRVGDISNQKILFLGDYVDRGHFSIEVITLLFALVCVFPDNIFMIRGNHEFRKINEIYGFRQQVIQTFDSISPWEKVNDAFDFMPLAALIDGQIFCVHGGISPLLKSIDDIRNNYARPISSYEDGLLYDIMWSDPTTTTGNFLPSVRGAGNQFGIFALFGFLKNNNLKKVVRGHQCVFHGVERMFEGKLITVFSSSNYGEIPKNRGGFIFINSELRSKDYQLIPYESLLRREDAHFIQINTNPSDVKNLMRIHTLITATRTGSLKPCFNSGTYSKIRASQTKPPFCQPMLKLNSCALSPRPMIPQLKKLVP</sequence>
<evidence type="ECO:0000256" key="6">
    <source>
        <dbReference type="ARBA" id="ARBA00047761"/>
    </source>
</evidence>
<feature type="domain" description="Serine/threonine specific protein phosphatases" evidence="9">
    <location>
        <begin position="124"/>
        <end position="129"/>
    </location>
</feature>
<evidence type="ECO:0000259" key="9">
    <source>
        <dbReference type="PROSITE" id="PS00125"/>
    </source>
</evidence>
<protein>
    <recommendedName>
        <fullName evidence="8">Serine/threonine-protein phosphatase</fullName>
        <ecNumber evidence="8">3.1.3.16</ecNumber>
    </recommendedName>
</protein>
<dbReference type="InterPro" id="IPR050341">
    <property type="entry name" value="PP1_catalytic_subunit"/>
</dbReference>
<evidence type="ECO:0000256" key="8">
    <source>
        <dbReference type="RuleBase" id="RU004273"/>
    </source>
</evidence>
<dbReference type="CDD" id="cd00144">
    <property type="entry name" value="MPP_PPP_family"/>
    <property type="match status" value="1"/>
</dbReference>
<dbReference type="AlphaFoldDB" id="A0A1J4KVI8"/>
<evidence type="ECO:0000256" key="4">
    <source>
        <dbReference type="ARBA" id="ARBA00022912"/>
    </source>
</evidence>
<dbReference type="SUPFAM" id="SSF56300">
    <property type="entry name" value="Metallo-dependent phosphatases"/>
    <property type="match status" value="1"/>
</dbReference>
<dbReference type="InterPro" id="IPR004843">
    <property type="entry name" value="Calcineurin-like_PHP"/>
</dbReference>
<comment type="cofactor">
    <cofactor evidence="1">
        <name>Mn(2+)</name>
        <dbReference type="ChEBI" id="CHEBI:29035"/>
    </cofactor>
</comment>
<dbReference type="Pfam" id="PF00149">
    <property type="entry name" value="Metallophos"/>
    <property type="match status" value="1"/>
</dbReference>
<dbReference type="GO" id="GO:0046872">
    <property type="term" value="F:metal ion binding"/>
    <property type="evidence" value="ECO:0007669"/>
    <property type="project" value="UniProtKB-KW"/>
</dbReference>
<name>A0A1J4KVI8_9EUKA</name>
<evidence type="ECO:0000256" key="2">
    <source>
        <dbReference type="ARBA" id="ARBA00022723"/>
    </source>
</evidence>
<keyword evidence="11" id="KW-1185">Reference proteome</keyword>